<protein>
    <submittedName>
        <fullName evidence="5">Aldehyde-activating protein</fullName>
    </submittedName>
</protein>
<keyword evidence="3" id="KW-0862">Zinc</keyword>
<accession>A0AB37USU1</accession>
<dbReference type="Pfam" id="PF04828">
    <property type="entry name" value="GFA"/>
    <property type="match status" value="1"/>
</dbReference>
<dbReference type="InterPro" id="IPR006913">
    <property type="entry name" value="CENP-V/GFA"/>
</dbReference>
<dbReference type="EMBL" id="RSCK01000001">
    <property type="protein sequence ID" value="RUT14555.1"/>
    <property type="molecule type" value="Genomic_DNA"/>
</dbReference>
<keyword evidence="2" id="KW-0479">Metal-binding</keyword>
<dbReference type="InterPro" id="IPR052355">
    <property type="entry name" value="CENP-V-like"/>
</dbReference>
<evidence type="ECO:0000256" key="3">
    <source>
        <dbReference type="ARBA" id="ARBA00022833"/>
    </source>
</evidence>
<reference evidence="5 6" key="1">
    <citation type="journal article" date="2019" name="Genome Biol. Evol.">
        <title>Day and night: Metabolic profiles and evolutionary relationships of six axenic non-marine cyanobacteria.</title>
        <authorList>
            <person name="Will S.E."/>
            <person name="Henke P."/>
            <person name="Boedeker C."/>
            <person name="Huang S."/>
            <person name="Brinkmann H."/>
            <person name="Rohde M."/>
            <person name="Jarek M."/>
            <person name="Friedl T."/>
            <person name="Seufert S."/>
            <person name="Schumacher M."/>
            <person name="Overmann J."/>
            <person name="Neumann-Schaal M."/>
            <person name="Petersen J."/>
        </authorList>
    </citation>
    <scope>NUCLEOTIDE SEQUENCE [LARGE SCALE GENOMIC DNA]</scope>
    <source>
        <strain evidence="5 6">SAG 39.79</strain>
    </source>
</reference>
<dbReference type="SUPFAM" id="SSF51316">
    <property type="entry name" value="Mss4-like"/>
    <property type="match status" value="1"/>
</dbReference>
<organism evidence="5 6">
    <name type="scientific">Chroococcidiopsis cubana SAG 39.79</name>
    <dbReference type="NCBI Taxonomy" id="388085"/>
    <lineage>
        <taxon>Bacteria</taxon>
        <taxon>Bacillati</taxon>
        <taxon>Cyanobacteriota</taxon>
        <taxon>Cyanophyceae</taxon>
        <taxon>Chroococcidiopsidales</taxon>
        <taxon>Chroococcidiopsidaceae</taxon>
        <taxon>Chroococcidiopsis</taxon>
    </lineage>
</organism>
<evidence type="ECO:0000256" key="1">
    <source>
        <dbReference type="ARBA" id="ARBA00005495"/>
    </source>
</evidence>
<dbReference type="PANTHER" id="PTHR28620">
    <property type="entry name" value="CENTROMERE PROTEIN V"/>
    <property type="match status" value="1"/>
</dbReference>
<keyword evidence="6" id="KW-1185">Reference proteome</keyword>
<dbReference type="AlphaFoldDB" id="A0AB37USU1"/>
<dbReference type="InterPro" id="IPR011057">
    <property type="entry name" value="Mss4-like_sf"/>
</dbReference>
<feature type="domain" description="CENP-V/GFA" evidence="4">
    <location>
        <begin position="18"/>
        <end position="142"/>
    </location>
</feature>
<evidence type="ECO:0000259" key="4">
    <source>
        <dbReference type="PROSITE" id="PS51891"/>
    </source>
</evidence>
<comment type="similarity">
    <text evidence="1">Belongs to the Gfa family.</text>
</comment>
<dbReference type="PROSITE" id="PS51891">
    <property type="entry name" value="CENP_V_GFA"/>
    <property type="match status" value="1"/>
</dbReference>
<gene>
    <name evidence="5" type="ORF">DSM107010_01010</name>
</gene>
<dbReference type="PANTHER" id="PTHR28620:SF1">
    <property type="entry name" value="CENP-V_GFA DOMAIN-CONTAINING PROTEIN"/>
    <property type="match status" value="1"/>
</dbReference>
<evidence type="ECO:0000313" key="5">
    <source>
        <dbReference type="EMBL" id="RUT14555.1"/>
    </source>
</evidence>
<dbReference type="Proteomes" id="UP000282574">
    <property type="component" value="Unassembled WGS sequence"/>
</dbReference>
<name>A0AB37USU1_9CYAN</name>
<sequence length="146" mass="16411">MAKLKRYIDGDSQMKKTYIGSCHCGAVRYEADIDLSQGTFKCNCSICIKTRTWLATVNPDAFRLLAGKAELTEYQFNTQTIHHLFCKHCGVRSFGWGDTPEGGKFYAIHVACLDDVEIDELVGAPITYIDGRNDNFQSPPVETRHL</sequence>
<comment type="caution">
    <text evidence="5">The sequence shown here is derived from an EMBL/GenBank/DDBJ whole genome shotgun (WGS) entry which is preliminary data.</text>
</comment>
<evidence type="ECO:0000313" key="6">
    <source>
        <dbReference type="Proteomes" id="UP000282574"/>
    </source>
</evidence>
<evidence type="ECO:0000256" key="2">
    <source>
        <dbReference type="ARBA" id="ARBA00022723"/>
    </source>
</evidence>
<proteinExistence type="inferred from homology"/>
<dbReference type="GO" id="GO:0016846">
    <property type="term" value="F:carbon-sulfur lyase activity"/>
    <property type="evidence" value="ECO:0007669"/>
    <property type="project" value="InterPro"/>
</dbReference>
<dbReference type="Gene3D" id="2.170.150.70">
    <property type="match status" value="1"/>
</dbReference>
<dbReference type="GO" id="GO:0046872">
    <property type="term" value="F:metal ion binding"/>
    <property type="evidence" value="ECO:0007669"/>
    <property type="project" value="UniProtKB-KW"/>
</dbReference>